<evidence type="ECO:0000259" key="2">
    <source>
        <dbReference type="PROSITE" id="PS50829"/>
    </source>
</evidence>
<dbReference type="AlphaFoldDB" id="A0A813D4V0"/>
<proteinExistence type="predicted"/>
<protein>
    <recommendedName>
        <fullName evidence="2">GYF domain-containing protein</fullName>
    </recommendedName>
</protein>
<evidence type="ECO:0000256" key="1">
    <source>
        <dbReference type="SAM" id="MobiDB-lite"/>
    </source>
</evidence>
<name>A0A813D4V0_POLGL</name>
<gene>
    <name evidence="3" type="ORF">PGLA1383_LOCUS177</name>
</gene>
<dbReference type="Gene3D" id="3.30.1490.40">
    <property type="match status" value="1"/>
</dbReference>
<dbReference type="PROSITE" id="PS50829">
    <property type="entry name" value="GYF"/>
    <property type="match status" value="1"/>
</dbReference>
<dbReference type="InterPro" id="IPR035445">
    <property type="entry name" value="GYF-like_dom_sf"/>
</dbReference>
<dbReference type="OrthoDB" id="378109at2759"/>
<reference evidence="3" key="1">
    <citation type="submission" date="2021-02" db="EMBL/GenBank/DDBJ databases">
        <authorList>
            <person name="Dougan E. K."/>
            <person name="Rhodes N."/>
            <person name="Thang M."/>
            <person name="Chan C."/>
        </authorList>
    </citation>
    <scope>NUCLEOTIDE SEQUENCE</scope>
</reference>
<dbReference type="SUPFAM" id="SSF55277">
    <property type="entry name" value="GYF domain"/>
    <property type="match status" value="1"/>
</dbReference>
<feature type="region of interest" description="Disordered" evidence="1">
    <location>
        <begin position="1"/>
        <end position="115"/>
    </location>
</feature>
<keyword evidence="4" id="KW-1185">Reference proteome</keyword>
<dbReference type="InterPro" id="IPR003169">
    <property type="entry name" value="GYF"/>
</dbReference>
<evidence type="ECO:0000313" key="3">
    <source>
        <dbReference type="EMBL" id="CAE8581146.1"/>
    </source>
</evidence>
<sequence>VSAAEIQLALGTGEEKKRTAYRPPIARDTEAAGDSNRVAQMMRGEVPDAPEVPDLAGLLARHKATPDAVSSSSAPKPKPEKADPPAIVPVQSHGDKAPCPTTGWEYMDPKGNKQGPFTLAQMQKWYNGGSFKPTLPMRCDPQDRFTPLKDMFPHPMVPFHRAPKRPGNALRAELRNRD</sequence>
<feature type="compositionally biased region" description="Low complexity" evidence="1">
    <location>
        <begin position="66"/>
        <end position="75"/>
    </location>
</feature>
<comment type="caution">
    <text evidence="3">The sequence shown here is derived from an EMBL/GenBank/DDBJ whole genome shotgun (WGS) entry which is preliminary data.</text>
</comment>
<organism evidence="3 4">
    <name type="scientific">Polarella glacialis</name>
    <name type="common">Dinoflagellate</name>
    <dbReference type="NCBI Taxonomy" id="89957"/>
    <lineage>
        <taxon>Eukaryota</taxon>
        <taxon>Sar</taxon>
        <taxon>Alveolata</taxon>
        <taxon>Dinophyceae</taxon>
        <taxon>Suessiales</taxon>
        <taxon>Suessiaceae</taxon>
        <taxon>Polarella</taxon>
    </lineage>
</organism>
<dbReference type="Proteomes" id="UP000654075">
    <property type="component" value="Unassembled WGS sequence"/>
</dbReference>
<feature type="non-terminal residue" evidence="3">
    <location>
        <position position="178"/>
    </location>
</feature>
<feature type="region of interest" description="Disordered" evidence="1">
    <location>
        <begin position="156"/>
        <end position="178"/>
    </location>
</feature>
<dbReference type="CDD" id="cd00072">
    <property type="entry name" value="GYF"/>
    <property type="match status" value="1"/>
</dbReference>
<evidence type="ECO:0000313" key="4">
    <source>
        <dbReference type="Proteomes" id="UP000654075"/>
    </source>
</evidence>
<accession>A0A813D4V0</accession>
<dbReference type="SMART" id="SM00444">
    <property type="entry name" value="GYF"/>
    <property type="match status" value="1"/>
</dbReference>
<dbReference type="EMBL" id="CAJNNV010000038">
    <property type="protein sequence ID" value="CAE8581146.1"/>
    <property type="molecule type" value="Genomic_DNA"/>
</dbReference>
<dbReference type="Pfam" id="PF02213">
    <property type="entry name" value="GYF"/>
    <property type="match status" value="1"/>
</dbReference>
<feature type="domain" description="GYF" evidence="2">
    <location>
        <begin position="101"/>
        <end position="149"/>
    </location>
</feature>